<dbReference type="KEGG" id="lpil:LIP_2724"/>
<dbReference type="InterPro" id="IPR054383">
    <property type="entry name" value="PspAB-like"/>
</dbReference>
<keyword evidence="2" id="KW-1185">Reference proteome</keyword>
<dbReference type="Proteomes" id="UP000065807">
    <property type="component" value="Chromosome"/>
</dbReference>
<accession>A0A0K2SNZ8</accession>
<evidence type="ECO:0000313" key="1">
    <source>
        <dbReference type="EMBL" id="BAS28554.1"/>
    </source>
</evidence>
<reference evidence="2" key="2">
    <citation type="journal article" date="2016" name="Int. J. Syst. Evol. Microbiol.">
        <title>Complete genome sequence and cell structure of Limnochorda pilosa, a Gram-negative spore-former within the phylum Firmicutes.</title>
        <authorList>
            <person name="Watanabe M."/>
            <person name="Kojima H."/>
            <person name="Fukui M."/>
        </authorList>
    </citation>
    <scope>NUCLEOTIDE SEQUENCE [LARGE SCALE GENOMIC DNA]</scope>
    <source>
        <strain evidence="2">HC45</strain>
    </source>
</reference>
<dbReference type="STRING" id="1555112.LIP_2724"/>
<evidence type="ECO:0000313" key="2">
    <source>
        <dbReference type="Proteomes" id="UP000065807"/>
    </source>
</evidence>
<reference evidence="2" key="1">
    <citation type="submission" date="2015-07" db="EMBL/GenBank/DDBJ databases">
        <title>Complete genome sequence and phylogenetic analysis of Limnochorda pilosa.</title>
        <authorList>
            <person name="Watanabe M."/>
            <person name="Kojima H."/>
            <person name="Fukui M."/>
        </authorList>
    </citation>
    <scope>NUCLEOTIDE SEQUENCE [LARGE SCALE GENOMIC DNA]</scope>
    <source>
        <strain evidence="2">HC45</strain>
    </source>
</reference>
<name>A0A0K2SNZ8_LIMPI</name>
<gene>
    <name evidence="1" type="ORF">LIP_2724</name>
</gene>
<dbReference type="OrthoDB" id="159886at2"/>
<organism evidence="1 2">
    <name type="scientific">Limnochorda pilosa</name>
    <dbReference type="NCBI Taxonomy" id="1555112"/>
    <lineage>
        <taxon>Bacteria</taxon>
        <taxon>Bacillati</taxon>
        <taxon>Bacillota</taxon>
        <taxon>Limnochordia</taxon>
        <taxon>Limnochordales</taxon>
        <taxon>Limnochordaceae</taxon>
        <taxon>Limnochorda</taxon>
    </lineage>
</organism>
<protein>
    <submittedName>
        <fullName evidence="1">Uncharacterized protein</fullName>
    </submittedName>
</protein>
<dbReference type="AlphaFoldDB" id="A0A0K2SNZ8"/>
<sequence length="189" mass="21478">MRWFDALLGRTRLPKARPEGLFALTTAQLTLQGELGWHPDGKAAVCLKPVTTGDFRQVDQELEELVRAAAGETHSDVRVETDSYRYRWIVLTDPQLDDLVALLHMAAGELESHGYGPQLLAAVFRFTADGRPAYLIYNYKRGSFYPFLPTGSGKERQSDLEFQFQAALEKEMPIEPDVTRWYPMWGMPL</sequence>
<dbReference type="RefSeq" id="WP_068139077.1">
    <property type="nucleotide sequence ID" value="NZ_AP014924.1"/>
</dbReference>
<dbReference type="EMBL" id="AP014924">
    <property type="protein sequence ID" value="BAS28554.1"/>
    <property type="molecule type" value="Genomic_DNA"/>
</dbReference>
<dbReference type="Pfam" id="PF22742">
    <property type="entry name" value="PspAB"/>
    <property type="match status" value="1"/>
</dbReference>
<proteinExistence type="predicted"/>